<proteinExistence type="predicted"/>
<organism evidence="2 3">
    <name type="scientific">Prochlorococcus marinus str. MIT 9401</name>
    <dbReference type="NCBI Taxonomy" id="167551"/>
    <lineage>
        <taxon>Bacteria</taxon>
        <taxon>Bacillati</taxon>
        <taxon>Cyanobacteriota</taxon>
        <taxon>Cyanophyceae</taxon>
        <taxon>Synechococcales</taxon>
        <taxon>Prochlorococcaceae</taxon>
        <taxon>Prochlorococcus</taxon>
    </lineage>
</organism>
<dbReference type="SUPFAM" id="SSF53448">
    <property type="entry name" value="Nucleotide-diphospho-sugar transferases"/>
    <property type="match status" value="1"/>
</dbReference>
<feature type="domain" description="Glycosyltransferase 2-like" evidence="1">
    <location>
        <begin position="6"/>
        <end position="148"/>
    </location>
</feature>
<gene>
    <name evidence="2" type="ORF">EV01_0165</name>
</gene>
<comment type="caution">
    <text evidence="2">The sequence shown here is derived from an EMBL/GenBank/DDBJ whole genome shotgun (WGS) entry which is preliminary data.</text>
</comment>
<name>A0A0A2BBN9_PROMR</name>
<dbReference type="EMBL" id="JNAR01000002">
    <property type="protein sequence ID" value="KGG10537.1"/>
    <property type="molecule type" value="Genomic_DNA"/>
</dbReference>
<dbReference type="Pfam" id="PF00535">
    <property type="entry name" value="Glycos_transf_2"/>
    <property type="match status" value="1"/>
</dbReference>
<dbReference type="InterPro" id="IPR050834">
    <property type="entry name" value="Glycosyltransf_2"/>
</dbReference>
<dbReference type="InterPro" id="IPR029044">
    <property type="entry name" value="Nucleotide-diphossugar_trans"/>
</dbReference>
<dbReference type="GO" id="GO:0016740">
    <property type="term" value="F:transferase activity"/>
    <property type="evidence" value="ECO:0007669"/>
    <property type="project" value="UniProtKB-KW"/>
</dbReference>
<evidence type="ECO:0000259" key="1">
    <source>
        <dbReference type="Pfam" id="PF00535"/>
    </source>
</evidence>
<sequence>MQYCDIIIPIWEKSEKKELIKSLDSLIDEEKFIKNIILVIDGFKNFPEYLPNIHFLQSKFIVVYKFNNSGPGYARNCGVIFSTSENIIFLDSGDINTNKRIKKQLNALKNRDACFGNIEEIRPRSTKLVRKSCPNLAIAKKLIAYKTPFNNVTLAIKKKSFLEIGGYPSLRTAEDWVLMGKIIKNNLKIKVIDQILVSIDIDPRFNSRRRGLLVYKDIYRCLSFNYQQNLYSRFDFILSIVINFLFRVVIPKPIFSYLYRILRTYFLNSLATLAFKKKPNNSIIKETKAR</sequence>
<dbReference type="Gene3D" id="3.90.550.10">
    <property type="entry name" value="Spore Coat Polysaccharide Biosynthesis Protein SpsA, Chain A"/>
    <property type="match status" value="1"/>
</dbReference>
<protein>
    <submittedName>
        <fullName evidence="2">Putative glycosyltransferase</fullName>
    </submittedName>
</protein>
<reference evidence="3" key="1">
    <citation type="journal article" date="2014" name="Sci. Data">
        <title>Genomes of diverse isolates of the marine cyanobacterium Prochlorococcus.</title>
        <authorList>
            <person name="Biller S."/>
            <person name="Berube P."/>
            <person name="Thompson J."/>
            <person name="Kelly L."/>
            <person name="Roggensack S."/>
            <person name="Awad L."/>
            <person name="Roache-Johnson K."/>
            <person name="Ding H."/>
            <person name="Giovannoni S.J."/>
            <person name="Moore L.R."/>
            <person name="Chisholm S.W."/>
        </authorList>
    </citation>
    <scope>NUCLEOTIDE SEQUENCE [LARGE SCALE GENOMIC DNA]</scope>
</reference>
<accession>A0A0A2BBN9</accession>
<dbReference type="Proteomes" id="UP000030481">
    <property type="component" value="Unassembled WGS sequence"/>
</dbReference>
<keyword evidence="2" id="KW-0808">Transferase</keyword>
<dbReference type="InterPro" id="IPR001173">
    <property type="entry name" value="Glyco_trans_2-like"/>
</dbReference>
<dbReference type="PANTHER" id="PTHR43685:SF2">
    <property type="entry name" value="GLYCOSYLTRANSFERASE 2-LIKE DOMAIN-CONTAINING PROTEIN"/>
    <property type="match status" value="1"/>
</dbReference>
<dbReference type="PANTHER" id="PTHR43685">
    <property type="entry name" value="GLYCOSYLTRANSFERASE"/>
    <property type="match status" value="1"/>
</dbReference>
<dbReference type="RefSeq" id="WP_032518321.1">
    <property type="nucleotide sequence ID" value="NZ_JNAR01000002.1"/>
</dbReference>
<dbReference type="AlphaFoldDB" id="A0A0A2BBN9"/>
<evidence type="ECO:0000313" key="3">
    <source>
        <dbReference type="Proteomes" id="UP000030481"/>
    </source>
</evidence>
<evidence type="ECO:0000313" key="2">
    <source>
        <dbReference type="EMBL" id="KGG10537.1"/>
    </source>
</evidence>